<sequence length="332" mass="36160">MDGLDALLAEAASAREQQQHHSQKRAVEPPNPPPRPTHQLPLLAPPTPAVKAELHRLKTYIQLLLDPAVLDTISRELDARSFADVEAYCASNPQLARYTMEHELRRMRYHVTTPSGGAFSDPSAIRELYFQREPTDGERLLWAMSNQSLFADLIGAVQPHWMDPDLSISVRASHSSFAIDLRPENLTLEASCTLSICTLGAGDQPLELGVSTAAINVDLQRKSLRQSLEKPRLRECVIYEEQLLGVASSLVETAASLSMNSPPCASCGNSAVEGSSVDEMARQFEAFMTNDDSEMDRCAPSSSQAEIGNASGGMLSSLWGSLVSSRPSQSLN</sequence>
<dbReference type="Proteomes" id="UP001515480">
    <property type="component" value="Unassembled WGS sequence"/>
</dbReference>
<reference evidence="2 3" key="1">
    <citation type="journal article" date="2024" name="Science">
        <title>Giant polyketide synthase enzymes in the biosynthesis of giant marine polyether toxins.</title>
        <authorList>
            <person name="Fallon T.R."/>
            <person name="Shende V.V."/>
            <person name="Wierzbicki I.H."/>
            <person name="Pendleton A.L."/>
            <person name="Watervoot N.F."/>
            <person name="Auber R.P."/>
            <person name="Gonzalez D.J."/>
            <person name="Wisecaver J.H."/>
            <person name="Moore B.S."/>
        </authorList>
    </citation>
    <scope>NUCLEOTIDE SEQUENCE [LARGE SCALE GENOMIC DNA]</scope>
    <source>
        <strain evidence="2 3">12B1</strain>
    </source>
</reference>
<protein>
    <submittedName>
        <fullName evidence="2">Uncharacterized protein</fullName>
    </submittedName>
</protein>
<proteinExistence type="predicted"/>
<dbReference type="EMBL" id="JBGBPQ010000015">
    <property type="protein sequence ID" value="KAL1510484.1"/>
    <property type="molecule type" value="Genomic_DNA"/>
</dbReference>
<name>A0AB34IZD6_PRYPA</name>
<evidence type="ECO:0000313" key="3">
    <source>
        <dbReference type="Proteomes" id="UP001515480"/>
    </source>
</evidence>
<evidence type="ECO:0000256" key="1">
    <source>
        <dbReference type="SAM" id="MobiDB-lite"/>
    </source>
</evidence>
<dbReference type="AlphaFoldDB" id="A0AB34IZD6"/>
<gene>
    <name evidence="2" type="ORF">AB1Y20_006789</name>
</gene>
<keyword evidence="3" id="KW-1185">Reference proteome</keyword>
<comment type="caution">
    <text evidence="2">The sequence shown here is derived from an EMBL/GenBank/DDBJ whole genome shotgun (WGS) entry which is preliminary data.</text>
</comment>
<evidence type="ECO:0000313" key="2">
    <source>
        <dbReference type="EMBL" id="KAL1510484.1"/>
    </source>
</evidence>
<organism evidence="2 3">
    <name type="scientific">Prymnesium parvum</name>
    <name type="common">Toxic golden alga</name>
    <dbReference type="NCBI Taxonomy" id="97485"/>
    <lineage>
        <taxon>Eukaryota</taxon>
        <taxon>Haptista</taxon>
        <taxon>Haptophyta</taxon>
        <taxon>Prymnesiophyceae</taxon>
        <taxon>Prymnesiales</taxon>
        <taxon>Prymnesiaceae</taxon>
        <taxon>Prymnesium</taxon>
    </lineage>
</organism>
<accession>A0AB34IZD6</accession>
<feature type="region of interest" description="Disordered" evidence="1">
    <location>
        <begin position="12"/>
        <end position="44"/>
    </location>
</feature>